<organism evidence="5 6">
    <name type="scientific">Qipengyuania aurantiaca</name>
    <dbReference type="NCBI Taxonomy" id="2867233"/>
    <lineage>
        <taxon>Bacteria</taxon>
        <taxon>Pseudomonadati</taxon>
        <taxon>Pseudomonadota</taxon>
        <taxon>Alphaproteobacteria</taxon>
        <taxon>Sphingomonadales</taxon>
        <taxon>Erythrobacteraceae</taxon>
        <taxon>Qipengyuania</taxon>
    </lineage>
</organism>
<dbReference type="Proteomes" id="UP000824281">
    <property type="component" value="Chromosome"/>
</dbReference>
<dbReference type="PROSITE" id="PS50887">
    <property type="entry name" value="GGDEF"/>
    <property type="match status" value="1"/>
</dbReference>
<evidence type="ECO:0000313" key="6">
    <source>
        <dbReference type="Proteomes" id="UP000824281"/>
    </source>
</evidence>
<gene>
    <name evidence="5" type="ORF">K3148_10160</name>
</gene>
<comment type="catalytic activity">
    <reaction evidence="2">
        <text>2 GTP = 3',3'-c-di-GMP + 2 diphosphate</text>
        <dbReference type="Rhea" id="RHEA:24898"/>
        <dbReference type="ChEBI" id="CHEBI:33019"/>
        <dbReference type="ChEBI" id="CHEBI:37565"/>
        <dbReference type="ChEBI" id="CHEBI:58805"/>
        <dbReference type="EC" id="2.7.7.65"/>
    </reaction>
</comment>
<feature type="transmembrane region" description="Helical" evidence="3">
    <location>
        <begin position="32"/>
        <end position="54"/>
    </location>
</feature>
<evidence type="ECO:0000259" key="4">
    <source>
        <dbReference type="PROSITE" id="PS50887"/>
    </source>
</evidence>
<dbReference type="Gene3D" id="3.30.70.270">
    <property type="match status" value="1"/>
</dbReference>
<dbReference type="InterPro" id="IPR043128">
    <property type="entry name" value="Rev_trsase/Diguanyl_cyclase"/>
</dbReference>
<dbReference type="RefSeq" id="WP_221424698.1">
    <property type="nucleotide sequence ID" value="NZ_CP081295.1"/>
</dbReference>
<keyword evidence="3" id="KW-1133">Transmembrane helix</keyword>
<proteinExistence type="predicted"/>
<dbReference type="InterPro" id="IPR029787">
    <property type="entry name" value="Nucleotide_cyclase"/>
</dbReference>
<feature type="transmembrane region" description="Helical" evidence="3">
    <location>
        <begin position="92"/>
        <end position="112"/>
    </location>
</feature>
<dbReference type="InterPro" id="IPR000160">
    <property type="entry name" value="GGDEF_dom"/>
</dbReference>
<dbReference type="Pfam" id="PF00990">
    <property type="entry name" value="GGDEF"/>
    <property type="match status" value="1"/>
</dbReference>
<evidence type="ECO:0000256" key="3">
    <source>
        <dbReference type="SAM" id="Phobius"/>
    </source>
</evidence>
<dbReference type="SMART" id="SM00267">
    <property type="entry name" value="GGDEF"/>
    <property type="match status" value="1"/>
</dbReference>
<reference evidence="5 6" key="1">
    <citation type="submission" date="2021-08" db="EMBL/GenBank/DDBJ databases">
        <title>Comparative Genomics Analysis of the Genus Qipengyuania Reveals Extensive Genetic Diversity and Metabolic Versatility, Including the Description of Fifteen Novel Species.</title>
        <authorList>
            <person name="Liu Y."/>
        </authorList>
    </citation>
    <scope>NUCLEOTIDE SEQUENCE [LARGE SCALE GENOMIC DNA]</scope>
    <source>
        <strain evidence="5 6">1NDH13</strain>
    </source>
</reference>
<dbReference type="NCBIfam" id="TIGR00254">
    <property type="entry name" value="GGDEF"/>
    <property type="match status" value="1"/>
</dbReference>
<feature type="transmembrane region" description="Helical" evidence="3">
    <location>
        <begin position="118"/>
        <end position="137"/>
    </location>
</feature>
<evidence type="ECO:0000256" key="2">
    <source>
        <dbReference type="ARBA" id="ARBA00034247"/>
    </source>
</evidence>
<name>A0ABX8ZJK2_9SPHN</name>
<feature type="transmembrane region" description="Helical" evidence="3">
    <location>
        <begin position="60"/>
        <end position="80"/>
    </location>
</feature>
<keyword evidence="3" id="KW-0472">Membrane</keyword>
<feature type="transmembrane region" description="Helical" evidence="3">
    <location>
        <begin position="6"/>
        <end position="25"/>
    </location>
</feature>
<dbReference type="CDD" id="cd01949">
    <property type="entry name" value="GGDEF"/>
    <property type="match status" value="1"/>
</dbReference>
<feature type="domain" description="GGDEF" evidence="4">
    <location>
        <begin position="249"/>
        <end position="381"/>
    </location>
</feature>
<dbReference type="EC" id="2.7.7.65" evidence="1"/>
<accession>A0ABX8ZJK2</accession>
<evidence type="ECO:0000256" key="1">
    <source>
        <dbReference type="ARBA" id="ARBA00012528"/>
    </source>
</evidence>
<dbReference type="EMBL" id="CP081295">
    <property type="protein sequence ID" value="QZD89195.1"/>
    <property type="molecule type" value="Genomic_DNA"/>
</dbReference>
<sequence length="408" mass="44542">MREQIIGLITPTMAAVFFVLFLVMWHRGKMGNYVLAFALSYVFFAIGFMVTHVLDTAAFYTWHVTQFFYTIALVTGAWGLAQRAGQPPMLGVFFGIYVLAALTLAVAVVVTPDVGPRLVIINSAYGVIKVVTLMILLGTARRDAIDKLIIAMQALSAAQFLIRPSLTLLIENQIAADAYRDSIYYSVLNLSVTVVSLLNAMILIGACVYDQIKSVRERAELDLLTGLRTRRAFEQDVIAQVEKAKLEGVPVSLVVADIDHFKAVNDVWGHQVGDKAIAAFGTVVQDTIRDTDIAGRIGGEEFCVLAWNCDGEAAISMAERIRKRFAETQVEGMPEDHRLTASFGVAGRNEGEGYGKVFARADAALYTAKQEGRNRTVRIEHKKALASVSKLGAALADHPEDKPRAASA</sequence>
<dbReference type="PANTHER" id="PTHR45138">
    <property type="entry name" value="REGULATORY COMPONENTS OF SENSORY TRANSDUCTION SYSTEM"/>
    <property type="match status" value="1"/>
</dbReference>
<dbReference type="PANTHER" id="PTHR45138:SF9">
    <property type="entry name" value="DIGUANYLATE CYCLASE DGCM-RELATED"/>
    <property type="match status" value="1"/>
</dbReference>
<dbReference type="InterPro" id="IPR050469">
    <property type="entry name" value="Diguanylate_Cyclase"/>
</dbReference>
<dbReference type="SUPFAM" id="SSF55073">
    <property type="entry name" value="Nucleotide cyclase"/>
    <property type="match status" value="1"/>
</dbReference>
<protein>
    <recommendedName>
        <fullName evidence="1">diguanylate cyclase</fullName>
        <ecNumber evidence="1">2.7.7.65</ecNumber>
    </recommendedName>
</protein>
<keyword evidence="6" id="KW-1185">Reference proteome</keyword>
<feature type="transmembrane region" description="Helical" evidence="3">
    <location>
        <begin position="182"/>
        <end position="209"/>
    </location>
</feature>
<keyword evidence="3" id="KW-0812">Transmembrane</keyword>
<evidence type="ECO:0000313" key="5">
    <source>
        <dbReference type="EMBL" id="QZD89195.1"/>
    </source>
</evidence>